<accession>A0ABV6T8G5</accession>
<comment type="cofactor">
    <cofactor evidence="1 13">
        <name>adenosylcob(III)alamin</name>
        <dbReference type="ChEBI" id="CHEBI:18408"/>
    </cofactor>
</comment>
<comment type="catalytic activity">
    <reaction evidence="12 13">
        <text>a 2'-deoxyribonucleoside 5'-diphosphate + [thioredoxin]-disulfide + H2O = a ribonucleoside 5'-diphosphate + [thioredoxin]-dithiol</text>
        <dbReference type="Rhea" id="RHEA:23252"/>
        <dbReference type="Rhea" id="RHEA-COMP:10698"/>
        <dbReference type="Rhea" id="RHEA-COMP:10700"/>
        <dbReference type="ChEBI" id="CHEBI:15377"/>
        <dbReference type="ChEBI" id="CHEBI:29950"/>
        <dbReference type="ChEBI" id="CHEBI:50058"/>
        <dbReference type="ChEBI" id="CHEBI:57930"/>
        <dbReference type="ChEBI" id="CHEBI:73316"/>
        <dbReference type="EC" id="1.17.4.1"/>
    </reaction>
</comment>
<keyword evidence="5 13" id="KW-0846">Cobalamin</keyword>
<comment type="similarity">
    <text evidence="2 13">Belongs to the ribonucleoside diphosphate reductase class-2 family.</text>
</comment>
<evidence type="ECO:0000256" key="6">
    <source>
        <dbReference type="ARBA" id="ARBA00022634"/>
    </source>
</evidence>
<evidence type="ECO:0000256" key="4">
    <source>
        <dbReference type="ARBA" id="ARBA00014409"/>
    </source>
</evidence>
<organism evidence="17 18">
    <name type="scientific">Paracoccus panacisoli</name>
    <dbReference type="NCBI Taxonomy" id="1510163"/>
    <lineage>
        <taxon>Bacteria</taxon>
        <taxon>Pseudomonadati</taxon>
        <taxon>Pseudomonadota</taxon>
        <taxon>Alphaproteobacteria</taxon>
        <taxon>Rhodobacterales</taxon>
        <taxon>Paracoccaceae</taxon>
        <taxon>Paracoccus</taxon>
    </lineage>
</organism>
<dbReference type="InterPro" id="IPR024434">
    <property type="entry name" value="TSCPD_dom"/>
</dbReference>
<evidence type="ECO:0000256" key="9">
    <source>
        <dbReference type="ARBA" id="ARBA00023157"/>
    </source>
</evidence>
<dbReference type="InterPro" id="IPR013344">
    <property type="entry name" value="RNR_NrdJ/NrdZ"/>
</dbReference>
<dbReference type="SUPFAM" id="SSF75625">
    <property type="entry name" value="YebC-like"/>
    <property type="match status" value="1"/>
</dbReference>
<evidence type="ECO:0000256" key="3">
    <source>
        <dbReference type="ARBA" id="ARBA00012274"/>
    </source>
</evidence>
<dbReference type="Gene3D" id="3.20.70.20">
    <property type="match status" value="3"/>
</dbReference>
<dbReference type="PANTHER" id="PTHR43371">
    <property type="entry name" value="VITAMIN B12-DEPENDENT RIBONUCLEOTIDE REDUCTASE"/>
    <property type="match status" value="1"/>
</dbReference>
<dbReference type="PANTHER" id="PTHR43371:SF1">
    <property type="entry name" value="RIBONUCLEOSIDE-DIPHOSPHATE REDUCTASE"/>
    <property type="match status" value="1"/>
</dbReference>
<dbReference type="InterPro" id="IPR013678">
    <property type="entry name" value="RNR_2_N"/>
</dbReference>
<evidence type="ECO:0000256" key="1">
    <source>
        <dbReference type="ARBA" id="ARBA00001922"/>
    </source>
</evidence>
<keyword evidence="7 13" id="KW-0547">Nucleotide-binding</keyword>
<keyword evidence="8 13" id="KW-0560">Oxidoreductase</keyword>
<dbReference type="EMBL" id="JBHMQU010000074">
    <property type="protein sequence ID" value="MFC0813186.1"/>
    <property type="molecule type" value="Genomic_DNA"/>
</dbReference>
<evidence type="ECO:0000259" key="16">
    <source>
        <dbReference type="Pfam" id="PF12637"/>
    </source>
</evidence>
<proteinExistence type="inferred from homology"/>
<keyword evidence="6 13" id="KW-0237">DNA synthesis</keyword>
<dbReference type="EC" id="1.17.4.1" evidence="3 13"/>
<feature type="domain" description="TSCPD" evidence="16">
    <location>
        <begin position="969"/>
        <end position="1072"/>
    </location>
</feature>
<feature type="domain" description="Ribonucleotide reductase large subunit C-terminal" evidence="14">
    <location>
        <begin position="198"/>
        <end position="744"/>
    </location>
</feature>
<dbReference type="PRINTS" id="PR01183">
    <property type="entry name" value="RIBORDTASEM1"/>
</dbReference>
<protein>
    <recommendedName>
        <fullName evidence="4 13">Vitamin B12-dependent ribonucleotide reductase</fullName>
        <ecNumber evidence="3 13">1.17.4.1</ecNumber>
    </recommendedName>
</protein>
<dbReference type="GO" id="GO:0004748">
    <property type="term" value="F:ribonucleoside-diphosphate reductase activity, thioredoxin disulfide as acceptor"/>
    <property type="evidence" value="ECO:0007669"/>
    <property type="project" value="UniProtKB-EC"/>
</dbReference>
<dbReference type="CDD" id="cd02888">
    <property type="entry name" value="RNR_II_dimer"/>
    <property type="match status" value="1"/>
</dbReference>
<comment type="caution">
    <text evidence="17">The sequence shown here is derived from an EMBL/GenBank/DDBJ whole genome shotgun (WGS) entry which is preliminary data.</text>
</comment>
<evidence type="ECO:0000256" key="8">
    <source>
        <dbReference type="ARBA" id="ARBA00023002"/>
    </source>
</evidence>
<evidence type="ECO:0000313" key="17">
    <source>
        <dbReference type="EMBL" id="MFC0813186.1"/>
    </source>
</evidence>
<sequence>MKIDRRYTTTETGAYGGIDFVTTTSEIRNPDGTVVFRNDAVEVPEGWSQVASDVIAQKYFRKAGVPARLKRVKEKGVPEFLWRSVADEAALAALPEGERNVGETSARQVFDRLAGAWAYWGWKGGYFTTEADARAYYDEMRHMLARQMGAPNSPQWFNTGLHWAYGIDGPSQGHFYVDYRTGALVKSDSAYEHPQPHACFIQSVSDDLVNEGGIMDLWVREARLFKYGSGTGTNFSSLRGEGEKLSGGGKSSGLMGFLKIGDRAAGAIKSGGTTRRAAKMVICDMDHPDIEQFINWKVIEEQKVASLVAGSKQHEAKLNEIFAAIRGWDGAIEGATDPAENPALKAAIRSAKKAMIPETYINRVLQYARQGFDSIEFPTYDTDWDSEAYASVSGQNSNNSVRVTDAFLKAVREDADWALIRRTDGKTAKTVKARELWDQIGHAAWACADPGIQFHDTVNAWHTCPEDGPIRGSNPCSEYMFLDDTACNLASMNLLTFLDGGQFDAQGYVHATRLWTVTLEISVLMAQFPSREIAQRSYDFRTLGLGYANIGGLLMNLGLGYDSDEGRALCGALTALMTGVSYATSAEMAGELGPFPGYAKNADHMLRVIRNHRAAAHGTEAYEAVNVAPVALDVENCPDPELAVMAQRAWDKALALGEEHGFRNAQTTVIAPTGTIGLVMDCDTTGIEPDFALVKFKKLAGGGYFKIINQSVPAALETLGYGSAQIEEIVAYAVGHASLGNCPGINHSALVGHGFGPRELEKVDAALASAFDIRFVFNQWTLGEDFCKGTLGIPAEKLSDPGFDLLRHLGFTRAQIDAANDHVCGTMTLEGAPFLKPEHYAVFDCANACGKKGTRYLSVDSHIRMMAAAQSFISGAISKTINMPNSATIADALAAYELSWSLGIKANALYRDGSKLSQPLASALVEDDDEAAEVLESGSAQEKATVIAEKIVERIIVKEAIRSNREKLPARRKGYTQKAIIGGHKVYLRTGEYDDGKLGEIFIDMHKEGAGFRAMMNNFAIAVSVGLQYGVPLEEFVDAFTFTRFEPAGMVQGNDSIKNATSILDYIFRELAVSYLDRTDLAHVKPNGTSFDDLGNGHREGQPELVPAETGASKSVELLKQISSTGYLRKRMPQELMVLQGGVSTVAVASGMAEEAAVFESTTVAVAMDARTKAKMQGYEGDPCGECGNYTLVRNGTCMKCNTCGGTSGCS</sequence>
<comment type="function">
    <text evidence="11 13">Catalyzes the reduction of ribonucleotides to deoxyribonucleotides. May function to provide a pool of deoxyribonucleotide precursors for DNA repair during oxygen limitation and/or for immediate growth after restoration of oxygen.</text>
</comment>
<evidence type="ECO:0000256" key="13">
    <source>
        <dbReference type="RuleBase" id="RU364064"/>
    </source>
</evidence>
<dbReference type="RefSeq" id="WP_394321137.1">
    <property type="nucleotide sequence ID" value="NZ_JBHMQU010000074.1"/>
</dbReference>
<dbReference type="InterPro" id="IPR050862">
    <property type="entry name" value="RdRp_reductase_class-2"/>
</dbReference>
<name>A0ABV6T8G5_9RHOB</name>
<evidence type="ECO:0000256" key="2">
    <source>
        <dbReference type="ARBA" id="ARBA00007405"/>
    </source>
</evidence>
<evidence type="ECO:0000256" key="10">
    <source>
        <dbReference type="ARBA" id="ARBA00023285"/>
    </source>
</evidence>
<evidence type="ECO:0000256" key="7">
    <source>
        <dbReference type="ARBA" id="ARBA00022741"/>
    </source>
</evidence>
<gene>
    <name evidence="17" type="ORF">ACFHYO_13840</name>
</gene>
<dbReference type="Pfam" id="PF12637">
    <property type="entry name" value="TSCPD"/>
    <property type="match status" value="1"/>
</dbReference>
<dbReference type="SUPFAM" id="SSF51998">
    <property type="entry name" value="PFL-like glycyl radical enzymes"/>
    <property type="match status" value="1"/>
</dbReference>
<evidence type="ECO:0000259" key="15">
    <source>
        <dbReference type="Pfam" id="PF08471"/>
    </source>
</evidence>
<dbReference type="Proteomes" id="UP001589920">
    <property type="component" value="Unassembled WGS sequence"/>
</dbReference>
<dbReference type="InterPro" id="IPR029072">
    <property type="entry name" value="YebC-like"/>
</dbReference>
<evidence type="ECO:0000259" key="14">
    <source>
        <dbReference type="Pfam" id="PF02867"/>
    </source>
</evidence>
<reference evidence="17 18" key="1">
    <citation type="submission" date="2024-09" db="EMBL/GenBank/DDBJ databases">
        <authorList>
            <person name="Sun Q."/>
            <person name="Mori K."/>
        </authorList>
    </citation>
    <scope>NUCLEOTIDE SEQUENCE [LARGE SCALE GENOMIC DNA]</scope>
    <source>
        <strain evidence="17 18">KCTC 42086</strain>
    </source>
</reference>
<keyword evidence="9" id="KW-1015">Disulfide bond</keyword>
<dbReference type="NCBIfam" id="TIGR02504">
    <property type="entry name" value="NrdJ_Z"/>
    <property type="match status" value="1"/>
</dbReference>
<dbReference type="Pfam" id="PF08471">
    <property type="entry name" value="Ribonuc_red_2_N"/>
    <property type="match status" value="1"/>
</dbReference>
<keyword evidence="18" id="KW-1185">Reference proteome</keyword>
<dbReference type="NCBIfam" id="NF005736">
    <property type="entry name" value="PRK07562.1"/>
    <property type="match status" value="1"/>
</dbReference>
<keyword evidence="10 13" id="KW-0170">Cobalt</keyword>
<dbReference type="Pfam" id="PF02867">
    <property type="entry name" value="Ribonuc_red_lgC"/>
    <property type="match status" value="2"/>
</dbReference>
<feature type="domain" description="Ribonucleotide reductase class II vitamin B12-dependent N-terminal" evidence="15">
    <location>
        <begin position="22"/>
        <end position="147"/>
    </location>
</feature>
<evidence type="ECO:0000256" key="12">
    <source>
        <dbReference type="ARBA" id="ARBA00047754"/>
    </source>
</evidence>
<evidence type="ECO:0000313" key="18">
    <source>
        <dbReference type="Proteomes" id="UP001589920"/>
    </source>
</evidence>
<feature type="domain" description="Ribonucleotide reductase large subunit C-terminal" evidence="14">
    <location>
        <begin position="812"/>
        <end position="910"/>
    </location>
</feature>
<evidence type="ECO:0000256" key="11">
    <source>
        <dbReference type="ARBA" id="ARBA00025437"/>
    </source>
</evidence>
<evidence type="ECO:0000256" key="5">
    <source>
        <dbReference type="ARBA" id="ARBA00022628"/>
    </source>
</evidence>
<dbReference type="InterPro" id="IPR000788">
    <property type="entry name" value="RNR_lg_C"/>
</dbReference>